<dbReference type="InterPro" id="IPR002401">
    <property type="entry name" value="Cyt_P450_E_grp-I"/>
</dbReference>
<dbReference type="SUPFAM" id="SSF48264">
    <property type="entry name" value="Cytochrome P450"/>
    <property type="match status" value="1"/>
</dbReference>
<proteinExistence type="inferred from homology"/>
<keyword evidence="7 9" id="KW-0503">Monooxygenase</keyword>
<dbReference type="PRINTS" id="PR00385">
    <property type="entry name" value="P450"/>
</dbReference>
<dbReference type="PRINTS" id="PR00463">
    <property type="entry name" value="EP450I"/>
</dbReference>
<dbReference type="Proteomes" id="UP000240493">
    <property type="component" value="Unassembled WGS sequence"/>
</dbReference>
<dbReference type="InterPro" id="IPR050121">
    <property type="entry name" value="Cytochrome_P450_monoxygenase"/>
</dbReference>
<dbReference type="PANTHER" id="PTHR24305">
    <property type="entry name" value="CYTOCHROME P450"/>
    <property type="match status" value="1"/>
</dbReference>
<dbReference type="Pfam" id="PF00067">
    <property type="entry name" value="p450"/>
    <property type="match status" value="1"/>
</dbReference>
<evidence type="ECO:0000256" key="2">
    <source>
        <dbReference type="ARBA" id="ARBA00010617"/>
    </source>
</evidence>
<evidence type="ECO:0000313" key="11">
    <source>
        <dbReference type="Proteomes" id="UP000240493"/>
    </source>
</evidence>
<dbReference type="Gene3D" id="1.10.630.10">
    <property type="entry name" value="Cytochrome P450"/>
    <property type="match status" value="1"/>
</dbReference>
<keyword evidence="6 8" id="KW-0408">Iron</keyword>
<dbReference type="PROSITE" id="PS00086">
    <property type="entry name" value="CYTOCHROME_P450"/>
    <property type="match status" value="1"/>
</dbReference>
<evidence type="ECO:0000256" key="5">
    <source>
        <dbReference type="ARBA" id="ARBA00023002"/>
    </source>
</evidence>
<dbReference type="InterPro" id="IPR017972">
    <property type="entry name" value="Cyt_P450_CS"/>
</dbReference>
<evidence type="ECO:0000256" key="3">
    <source>
        <dbReference type="ARBA" id="ARBA00022617"/>
    </source>
</evidence>
<gene>
    <name evidence="10" type="ORF">M441DRAFT_64158</name>
</gene>
<organism evidence="10 11">
    <name type="scientific">Trichoderma asperellum (strain ATCC 204424 / CBS 433.97 / NBRC 101777)</name>
    <dbReference type="NCBI Taxonomy" id="1042311"/>
    <lineage>
        <taxon>Eukaryota</taxon>
        <taxon>Fungi</taxon>
        <taxon>Dikarya</taxon>
        <taxon>Ascomycota</taxon>
        <taxon>Pezizomycotina</taxon>
        <taxon>Sordariomycetes</taxon>
        <taxon>Hypocreomycetidae</taxon>
        <taxon>Hypocreales</taxon>
        <taxon>Hypocreaceae</taxon>
        <taxon>Trichoderma</taxon>
    </lineage>
</organism>
<name>A0A2T3ZQ13_TRIA4</name>
<comment type="similarity">
    <text evidence="2 9">Belongs to the cytochrome P450 family.</text>
</comment>
<evidence type="ECO:0000256" key="7">
    <source>
        <dbReference type="ARBA" id="ARBA00023033"/>
    </source>
</evidence>
<dbReference type="InterPro" id="IPR001128">
    <property type="entry name" value="Cyt_P450"/>
</dbReference>
<evidence type="ECO:0000313" key="10">
    <source>
        <dbReference type="EMBL" id="PTB46903.1"/>
    </source>
</evidence>
<evidence type="ECO:0008006" key="12">
    <source>
        <dbReference type="Google" id="ProtNLM"/>
    </source>
</evidence>
<dbReference type="AlphaFoldDB" id="A0A2T3ZQ13"/>
<dbReference type="STRING" id="1042311.A0A2T3ZQ13"/>
<feature type="binding site" description="axial binding residue" evidence="8">
    <location>
        <position position="430"/>
    </location>
    <ligand>
        <name>heme</name>
        <dbReference type="ChEBI" id="CHEBI:30413"/>
    </ligand>
    <ligandPart>
        <name>Fe</name>
        <dbReference type="ChEBI" id="CHEBI:18248"/>
    </ligandPart>
</feature>
<dbReference type="OrthoDB" id="3945418at2759"/>
<comment type="cofactor">
    <cofactor evidence="1 8">
        <name>heme</name>
        <dbReference type="ChEBI" id="CHEBI:30413"/>
    </cofactor>
</comment>
<keyword evidence="5 9" id="KW-0560">Oxidoreductase</keyword>
<evidence type="ECO:0000256" key="4">
    <source>
        <dbReference type="ARBA" id="ARBA00022723"/>
    </source>
</evidence>
<dbReference type="PANTHER" id="PTHR24305:SF157">
    <property type="entry name" value="N-ACETYLTRYPTOPHAN 6-HYDROXYLASE IVOC-RELATED"/>
    <property type="match status" value="1"/>
</dbReference>
<evidence type="ECO:0000256" key="6">
    <source>
        <dbReference type="ARBA" id="ARBA00023004"/>
    </source>
</evidence>
<evidence type="ECO:0000256" key="1">
    <source>
        <dbReference type="ARBA" id="ARBA00001971"/>
    </source>
</evidence>
<dbReference type="EMBL" id="KZ679256">
    <property type="protein sequence ID" value="PTB46903.1"/>
    <property type="molecule type" value="Genomic_DNA"/>
</dbReference>
<keyword evidence="11" id="KW-1185">Reference proteome</keyword>
<sequence>MFIFVLLFGGVALWQAGTVIYHLWFSSLAKIPGSKLAASTLLYEFYYEVICSGKYTRQIERMHEKYGPIVRISPYEVHIKDADFCVEAFSSVKKLDKYGWWYRVFGGPGATVSTEHHDVHKSRRATFKNFLSPVVVRDFVPTIVEKVKQAGLIMSHHAHMGKPLCMSNLYRCIAADTVSAYALPASLNMLDSDDLGEEFQSGLRLFFEAATTMRFLGFLQPLMMMMPDLIFKRLLTGPARSLIKLIRTIQKPADIEKSRPCLLDRIKTNNYRENGDFRERLLQEAEQFIVAGTETTGYALSVTTFYILQNADIQKMLRQELIDAEISLNDDIDIISLQNLSYLSAVITEGLRFAHGVGSRLPRVNKSSDVQYHQWRIPAGVPISMTSRLHHEDPQLFPEPLTFRPDRWLQPDSKRLRKYLSPFGLGSRICPGMHLAFYEIYIAIAYIFTHFDVDNNGTTKDDLISAHDLGAPFPKRDSKGLQVTLQLR</sequence>
<dbReference type="CDD" id="cd11062">
    <property type="entry name" value="CYP58-like"/>
    <property type="match status" value="1"/>
</dbReference>
<keyword evidence="3 8" id="KW-0349">Heme</keyword>
<dbReference type="GO" id="GO:0004497">
    <property type="term" value="F:monooxygenase activity"/>
    <property type="evidence" value="ECO:0007669"/>
    <property type="project" value="UniProtKB-KW"/>
</dbReference>
<accession>A0A2T3ZQ13</accession>
<dbReference type="GO" id="GO:0020037">
    <property type="term" value="F:heme binding"/>
    <property type="evidence" value="ECO:0007669"/>
    <property type="project" value="InterPro"/>
</dbReference>
<reference evidence="10 11" key="1">
    <citation type="submission" date="2016-07" db="EMBL/GenBank/DDBJ databases">
        <title>Multiple horizontal gene transfer events from other fungi enriched the ability of initially mycotrophic Trichoderma (Ascomycota) to feed on dead plant biomass.</title>
        <authorList>
            <consortium name="DOE Joint Genome Institute"/>
            <person name="Aerts A."/>
            <person name="Atanasova L."/>
            <person name="Chenthamara K."/>
            <person name="Zhang J."/>
            <person name="Grujic M."/>
            <person name="Henrissat B."/>
            <person name="Kuo A."/>
            <person name="Salamov A."/>
            <person name="Lipzen A."/>
            <person name="Labutti K."/>
            <person name="Barry K."/>
            <person name="Miao Y."/>
            <person name="Rahimi M.J."/>
            <person name="Shen Q."/>
            <person name="Grigoriev I.V."/>
            <person name="Kubicek C.P."/>
            <person name="Druzhinina I.S."/>
        </authorList>
    </citation>
    <scope>NUCLEOTIDE SEQUENCE [LARGE SCALE GENOMIC DNA]</scope>
    <source>
        <strain evidence="10 11">CBS 433.97</strain>
    </source>
</reference>
<dbReference type="GO" id="GO:0016705">
    <property type="term" value="F:oxidoreductase activity, acting on paired donors, with incorporation or reduction of molecular oxygen"/>
    <property type="evidence" value="ECO:0007669"/>
    <property type="project" value="InterPro"/>
</dbReference>
<dbReference type="GO" id="GO:0005506">
    <property type="term" value="F:iron ion binding"/>
    <property type="evidence" value="ECO:0007669"/>
    <property type="project" value="InterPro"/>
</dbReference>
<protein>
    <recommendedName>
        <fullName evidence="12">Cytochrome P450</fullName>
    </recommendedName>
</protein>
<evidence type="ECO:0000256" key="9">
    <source>
        <dbReference type="RuleBase" id="RU000461"/>
    </source>
</evidence>
<evidence type="ECO:0000256" key="8">
    <source>
        <dbReference type="PIRSR" id="PIRSR602401-1"/>
    </source>
</evidence>
<dbReference type="InterPro" id="IPR036396">
    <property type="entry name" value="Cyt_P450_sf"/>
</dbReference>
<keyword evidence="4 8" id="KW-0479">Metal-binding</keyword>